<sequence length="31" mass="3534">MGLISNKIYQSAKENCNGNYIDFDPHNTMSK</sequence>
<dbReference type="Proteomes" id="UP000004994">
    <property type="component" value="Chromosome 10"/>
</dbReference>
<protein>
    <submittedName>
        <fullName evidence="1">Uncharacterized protein</fullName>
    </submittedName>
</protein>
<organism evidence="1">
    <name type="scientific">Solanum lycopersicum</name>
    <name type="common">Tomato</name>
    <name type="synonym">Lycopersicon esculentum</name>
    <dbReference type="NCBI Taxonomy" id="4081"/>
    <lineage>
        <taxon>Eukaryota</taxon>
        <taxon>Viridiplantae</taxon>
        <taxon>Streptophyta</taxon>
        <taxon>Embryophyta</taxon>
        <taxon>Tracheophyta</taxon>
        <taxon>Spermatophyta</taxon>
        <taxon>Magnoliopsida</taxon>
        <taxon>eudicotyledons</taxon>
        <taxon>Gunneridae</taxon>
        <taxon>Pentapetalae</taxon>
        <taxon>asterids</taxon>
        <taxon>lamiids</taxon>
        <taxon>Solanales</taxon>
        <taxon>Solanaceae</taxon>
        <taxon>Solanoideae</taxon>
        <taxon>Solaneae</taxon>
        <taxon>Solanum</taxon>
        <taxon>Solanum subgen. Lycopersicon</taxon>
    </lineage>
</organism>
<keyword evidence="2" id="KW-1185">Reference proteome</keyword>
<evidence type="ECO:0000313" key="2">
    <source>
        <dbReference type="Proteomes" id="UP000004994"/>
    </source>
</evidence>
<accession>A0A3Q7JAT6</accession>
<dbReference type="InParanoid" id="A0A3Q7JAT6"/>
<proteinExistence type="predicted"/>
<name>A0A3Q7JAT6_SOLLC</name>
<dbReference type="Gramene" id="Solyc10g049250.2.1">
    <property type="protein sequence ID" value="Solyc10g049250.2.1"/>
    <property type="gene ID" value="Solyc10g049250.2"/>
</dbReference>
<reference evidence="1" key="1">
    <citation type="journal article" date="2012" name="Nature">
        <title>The tomato genome sequence provides insights into fleshy fruit evolution.</title>
        <authorList>
            <consortium name="Tomato Genome Consortium"/>
        </authorList>
    </citation>
    <scope>NUCLEOTIDE SEQUENCE [LARGE SCALE GENOMIC DNA]</scope>
    <source>
        <strain evidence="1">cv. Heinz 1706</strain>
    </source>
</reference>
<dbReference type="EnsemblPlants" id="Solyc10g049250.2.1">
    <property type="protein sequence ID" value="Solyc10g049250.2.1"/>
    <property type="gene ID" value="Solyc10g049250.2"/>
</dbReference>
<dbReference type="AlphaFoldDB" id="A0A3Q7JAT6"/>
<reference evidence="1" key="2">
    <citation type="submission" date="2019-01" db="UniProtKB">
        <authorList>
            <consortium name="EnsemblPlants"/>
        </authorList>
    </citation>
    <scope>IDENTIFICATION</scope>
    <source>
        <strain evidence="1">cv. Heinz 1706</strain>
    </source>
</reference>
<evidence type="ECO:0000313" key="1">
    <source>
        <dbReference type="EnsemblPlants" id="Solyc10g049250.2.1"/>
    </source>
</evidence>